<protein>
    <submittedName>
        <fullName evidence="2">Uncharacterized protein</fullName>
    </submittedName>
</protein>
<accession>A0A133PLE0</accession>
<evidence type="ECO:0000313" key="3">
    <source>
        <dbReference type="Proteomes" id="UP000070174"/>
    </source>
</evidence>
<reference evidence="2 3" key="1">
    <citation type="submission" date="2016-01" db="EMBL/GenBank/DDBJ databases">
        <authorList>
            <person name="Oliw E.H."/>
        </authorList>
    </citation>
    <scope>NUCLEOTIDE SEQUENCE [LARGE SCALE GENOMIC DNA]</scope>
    <source>
        <strain evidence="2 3">CMW7756A</strain>
    </source>
</reference>
<feature type="transmembrane region" description="Helical" evidence="1">
    <location>
        <begin position="136"/>
        <end position="158"/>
    </location>
</feature>
<feature type="transmembrane region" description="Helical" evidence="1">
    <location>
        <begin position="101"/>
        <end position="124"/>
    </location>
</feature>
<feature type="transmembrane region" description="Helical" evidence="1">
    <location>
        <begin position="174"/>
        <end position="195"/>
    </location>
</feature>
<evidence type="ECO:0000256" key="1">
    <source>
        <dbReference type="SAM" id="Phobius"/>
    </source>
</evidence>
<sequence>MIKEKEMTEGMRNALIGTFLALIFFIILEKLSNKKFFNKKISRGEKLLDYYNASTTLLLFWINSIYSRNKLILYCIGGYIFINIFLKLFKSDFETHEKEKYLKVITISLCTIFTIYQFVFFLTLKDGTVIENFDSSAYVSTMIYLLMGFFVVNIYFLIENRRTIFTKKDNYRKVFTIIDIIFILSQAFFIIYNLINADRFVFYLDKFM</sequence>
<keyword evidence="1" id="KW-0812">Transmembrane</keyword>
<comment type="caution">
    <text evidence="2">The sequence shown here is derived from an EMBL/GenBank/DDBJ whole genome shotgun (WGS) entry which is preliminary data.</text>
</comment>
<keyword evidence="1" id="KW-0472">Membrane</keyword>
<dbReference type="PATRIC" id="fig|54005.3.peg.1344"/>
<dbReference type="AlphaFoldDB" id="A0A133PLE0"/>
<gene>
    <name evidence="2" type="ORF">HMPREF3229_01361</name>
</gene>
<dbReference type="Proteomes" id="UP000070174">
    <property type="component" value="Unassembled WGS sequence"/>
</dbReference>
<feature type="transmembrane region" description="Helical" evidence="1">
    <location>
        <begin position="71"/>
        <end position="89"/>
    </location>
</feature>
<proteinExistence type="predicted"/>
<evidence type="ECO:0000313" key="2">
    <source>
        <dbReference type="EMBL" id="KXA29369.1"/>
    </source>
</evidence>
<name>A0A133PLE0_9FIRM</name>
<organism evidence="2">
    <name type="scientific">Peptoniphilus harei</name>
    <dbReference type="NCBI Taxonomy" id="54005"/>
    <lineage>
        <taxon>Bacteria</taxon>
        <taxon>Bacillati</taxon>
        <taxon>Bacillota</taxon>
        <taxon>Tissierellia</taxon>
        <taxon>Tissierellales</taxon>
        <taxon>Peptoniphilaceae</taxon>
        <taxon>Peptoniphilus</taxon>
    </lineage>
</organism>
<keyword evidence="1" id="KW-1133">Transmembrane helix</keyword>
<dbReference type="EMBL" id="LRQE01000035">
    <property type="protein sequence ID" value="KXA29369.1"/>
    <property type="molecule type" value="Genomic_DNA"/>
</dbReference>
<feature type="transmembrane region" description="Helical" evidence="1">
    <location>
        <begin position="12"/>
        <end position="28"/>
    </location>
</feature>